<sequence>MMQRRILLALPAALAASALLSGCGLSGVRVEELPRRETKAGAKRIRQAILDTAGRLGYSVEADRRGAVTVVYKKLDRDRKPMQARYRIDYGEHWYQIHFLNSRGLSEARDEGGNRTAHRKVQQWQSQFDRHLMKELGAK</sequence>
<evidence type="ECO:0008006" key="3">
    <source>
        <dbReference type="Google" id="ProtNLM"/>
    </source>
</evidence>
<dbReference type="EMBL" id="JAKNCT010000004">
    <property type="protein sequence ID" value="MCG5030628.1"/>
    <property type="molecule type" value="Genomic_DNA"/>
</dbReference>
<keyword evidence="2" id="KW-1185">Reference proteome</keyword>
<dbReference type="PROSITE" id="PS51257">
    <property type="entry name" value="PROKAR_LIPOPROTEIN"/>
    <property type="match status" value="1"/>
</dbReference>
<dbReference type="RefSeq" id="WP_237978283.1">
    <property type="nucleotide sequence ID" value="NZ_JAKNCT010000004.1"/>
</dbReference>
<evidence type="ECO:0000313" key="2">
    <source>
        <dbReference type="Proteomes" id="UP001297600"/>
    </source>
</evidence>
<proteinExistence type="predicted"/>
<evidence type="ECO:0000313" key="1">
    <source>
        <dbReference type="EMBL" id="MCG5030628.1"/>
    </source>
</evidence>
<gene>
    <name evidence="1" type="ORF">MAF45_04100</name>
</gene>
<reference evidence="1 2" key="1">
    <citation type="submission" date="2022-02" db="EMBL/GenBank/DDBJ databases">
        <title>Mesosutterella porci, a novel member of the family Sutterellaceae from pig feces.</title>
        <authorList>
            <person name="Wylensek D."/>
            <person name="Clavel T."/>
        </authorList>
    </citation>
    <scope>NUCLEOTIDE SEQUENCE [LARGE SCALE GENOMIC DNA]</scope>
    <source>
        <strain evidence="2">oilRF-744-wt-GAM-9</strain>
    </source>
</reference>
<protein>
    <recommendedName>
        <fullName evidence="3">Lipoprotein</fullName>
    </recommendedName>
</protein>
<comment type="caution">
    <text evidence="1">The sequence shown here is derived from an EMBL/GenBank/DDBJ whole genome shotgun (WGS) entry which is preliminary data.</text>
</comment>
<accession>A0ABS9MPT9</accession>
<organism evidence="1 2">
    <name type="scientific">Mesosutterella porci</name>
    <dbReference type="NCBI Taxonomy" id="2915351"/>
    <lineage>
        <taxon>Bacteria</taxon>
        <taxon>Pseudomonadati</taxon>
        <taxon>Pseudomonadota</taxon>
        <taxon>Betaproteobacteria</taxon>
        <taxon>Burkholderiales</taxon>
        <taxon>Sutterellaceae</taxon>
        <taxon>Mesosutterella</taxon>
    </lineage>
</organism>
<dbReference type="Proteomes" id="UP001297600">
    <property type="component" value="Unassembled WGS sequence"/>
</dbReference>
<name>A0ABS9MPT9_9BURK</name>